<dbReference type="EMBL" id="CP059272">
    <property type="protein sequence ID" value="QLQ81587.1"/>
    <property type="molecule type" value="Genomic_DNA"/>
</dbReference>
<feature type="compositionally biased region" description="Basic and acidic residues" evidence="1">
    <location>
        <begin position="145"/>
        <end position="171"/>
    </location>
</feature>
<protein>
    <submittedName>
        <fullName evidence="2">Uncharacterized protein</fullName>
    </submittedName>
</protein>
<feature type="region of interest" description="Disordered" evidence="1">
    <location>
        <begin position="142"/>
        <end position="200"/>
    </location>
</feature>
<organism evidence="2 3">
    <name type="scientific">Torulaspora globosa</name>
    <dbReference type="NCBI Taxonomy" id="48254"/>
    <lineage>
        <taxon>Eukaryota</taxon>
        <taxon>Fungi</taxon>
        <taxon>Dikarya</taxon>
        <taxon>Ascomycota</taxon>
        <taxon>Saccharomycotina</taxon>
        <taxon>Saccharomycetes</taxon>
        <taxon>Saccharomycetales</taxon>
        <taxon>Saccharomycetaceae</taxon>
        <taxon>Torulaspora</taxon>
    </lineage>
</organism>
<evidence type="ECO:0000313" key="3">
    <source>
        <dbReference type="Proteomes" id="UP000510647"/>
    </source>
</evidence>
<keyword evidence="3" id="KW-1185">Reference proteome</keyword>
<evidence type="ECO:0000313" key="2">
    <source>
        <dbReference type="EMBL" id="QLQ81587.1"/>
    </source>
</evidence>
<sequence>MENPDCTMFRSTGVQSDVHVKAQPEPQPGSPENTKPNEIRKREQLKQKLTRLWARSNKEISASDSNTEWPDKKRHRLRFWKNNREETSSFEQPEQMRSWAPETEWSSNAFTISDYLSSNAITESTVSSVSGADTVVHRPYPLEVNEEHETMHTCPELEERNEKPKASREPAKLIPPEIKKSWSQSSPSSTVASSPGAANTFSPVGTSFTPVTPMPYIESDAKVEKADRAFKSASKPGAIIPPCEKDMFFRDDNKQREIKVHFKPVTSTNQGLQELKIPNPPPCNIEQFPQTEDPSFNFRGNGFTKDTASRSNDIFSKTWEHIEDELWFAKLLKEYCPVRLRRNKRMNFDSEEFRSMQADLTLRTLADQELRGQDKKLIFRPSLSSGKSFFRGIFHFEEDTDVLEAMDHFILCNDGLIPLFRGSRPAVRKHFFRRWHNHDRDRIIVCEQLMEKWLEDRTYLEKLKEDRKRRQERRVLLENCQENDDGLPPFSFFAKKLLIKLNGQRGRIGKPPKRGSKLVVFKKEPLFGIPYFEKKKQKAKAWLKELVLSI</sequence>
<dbReference type="Proteomes" id="UP000510647">
    <property type="component" value="Chromosome 6"/>
</dbReference>
<gene>
    <name evidence="2" type="ORF">HG537_0F03480</name>
</gene>
<feature type="compositionally biased region" description="Basic and acidic residues" evidence="1">
    <location>
        <begin position="35"/>
        <end position="44"/>
    </location>
</feature>
<dbReference type="AlphaFoldDB" id="A0A7H9HXQ2"/>
<reference evidence="2 3" key="1">
    <citation type="submission" date="2020-06" db="EMBL/GenBank/DDBJ databases">
        <title>The yeast mating-type switching endonuclease HO is a domesticated member of an unorthodox homing genetic element family.</title>
        <authorList>
            <person name="Coughlan A.Y."/>
            <person name="Lombardi L."/>
            <person name="Braun-Galleani S."/>
            <person name="Martos A.R."/>
            <person name="Galeote V."/>
            <person name="Bigey F."/>
            <person name="Dequin S."/>
            <person name="Byrne K.P."/>
            <person name="Wolfe K.H."/>
        </authorList>
    </citation>
    <scope>NUCLEOTIDE SEQUENCE [LARGE SCALE GENOMIC DNA]</scope>
    <source>
        <strain evidence="2 3">CBS2947</strain>
    </source>
</reference>
<accession>A0A7H9HXQ2</accession>
<dbReference type="OrthoDB" id="10379295at2759"/>
<proteinExistence type="predicted"/>
<feature type="compositionally biased region" description="Low complexity" evidence="1">
    <location>
        <begin position="181"/>
        <end position="194"/>
    </location>
</feature>
<feature type="region of interest" description="Disordered" evidence="1">
    <location>
        <begin position="1"/>
        <end position="44"/>
    </location>
</feature>
<name>A0A7H9HXQ2_9SACH</name>
<evidence type="ECO:0000256" key="1">
    <source>
        <dbReference type="SAM" id="MobiDB-lite"/>
    </source>
</evidence>